<gene>
    <name evidence="9" type="primary">BET3</name>
    <name evidence="9" type="ORF">G3M48_009753</name>
</gene>
<name>A0AAW0S1Z3_9HYPO</name>
<keyword evidence="10" id="KW-1185">Reference proteome</keyword>
<dbReference type="Proteomes" id="UP001397290">
    <property type="component" value="Unassembled WGS sequence"/>
</dbReference>
<keyword evidence="6" id="KW-0931">ER-Golgi transport</keyword>
<dbReference type="InterPro" id="IPR016721">
    <property type="entry name" value="Bet3"/>
</dbReference>
<feature type="region of interest" description="Disordered" evidence="8">
    <location>
        <begin position="172"/>
        <end position="202"/>
    </location>
</feature>
<evidence type="ECO:0000256" key="1">
    <source>
        <dbReference type="ARBA" id="ARBA00004222"/>
    </source>
</evidence>
<dbReference type="GO" id="GO:0005794">
    <property type="term" value="C:Golgi apparatus"/>
    <property type="evidence" value="ECO:0007669"/>
    <property type="project" value="UniProtKB-SubCell"/>
</dbReference>
<evidence type="ECO:0000256" key="5">
    <source>
        <dbReference type="ARBA" id="ARBA00022824"/>
    </source>
</evidence>
<evidence type="ECO:0000313" key="10">
    <source>
        <dbReference type="Proteomes" id="UP001397290"/>
    </source>
</evidence>
<dbReference type="AlphaFoldDB" id="A0AAW0S1Z3"/>
<dbReference type="GO" id="GO:0048193">
    <property type="term" value="P:Golgi vesicle transport"/>
    <property type="evidence" value="ECO:0007669"/>
    <property type="project" value="InterPro"/>
</dbReference>
<dbReference type="GO" id="GO:0030008">
    <property type="term" value="C:TRAPP complex"/>
    <property type="evidence" value="ECO:0007669"/>
    <property type="project" value="InterPro"/>
</dbReference>
<dbReference type="Gene3D" id="3.30.1380.20">
    <property type="entry name" value="Trafficking protein particle complex subunit 3"/>
    <property type="match status" value="1"/>
</dbReference>
<dbReference type="InterPro" id="IPR024096">
    <property type="entry name" value="NO_sig/Golgi_transp_ligand-bd"/>
</dbReference>
<dbReference type="InterPro" id="IPR007194">
    <property type="entry name" value="TRAPP_component"/>
</dbReference>
<proteinExistence type="inferred from homology"/>
<organism evidence="9 10">
    <name type="scientific">Beauveria asiatica</name>
    <dbReference type="NCBI Taxonomy" id="1069075"/>
    <lineage>
        <taxon>Eukaryota</taxon>
        <taxon>Fungi</taxon>
        <taxon>Dikarya</taxon>
        <taxon>Ascomycota</taxon>
        <taxon>Pezizomycotina</taxon>
        <taxon>Sordariomycetes</taxon>
        <taxon>Hypocreomycetidae</taxon>
        <taxon>Hypocreales</taxon>
        <taxon>Cordycipitaceae</taxon>
        <taxon>Beauveria</taxon>
    </lineage>
</organism>
<dbReference type="FunFam" id="3.30.1380.20:FF:000001">
    <property type="entry name" value="Trafficking protein particle complex subunit BET3"/>
    <property type="match status" value="1"/>
</dbReference>
<evidence type="ECO:0000256" key="8">
    <source>
        <dbReference type="SAM" id="MobiDB-lite"/>
    </source>
</evidence>
<sequence>MASSKASRIGEEIWKTRIDKVNAELVTLTYGTVVAQLCKDFDSDYAEVNKQLDKMGYNIGLRLIEDYLAKSNTMKRCANFRETADMISRVGFKIFLNITPQVTNWTADNNQFSLVFDENPFADFVELPDDGRAQDELWYSNILCGVLRGALEMVQMQVEAHFISDVLRGNDTTEMRKQSKPGPLSTKRPPQVSTVPSKPGNPISAVRSIDKATSFYHQVAWNRPLHLIFEPPIHDPQPVLDVLLDFQQLRPPPTAAARSLQTHCTAVTQPPATTSTFAASSHLCLAGDDLFDPHRAFIDNLPILAHLACLCYCSRFFGPYSRSPRFARRQE</sequence>
<dbReference type="SUPFAM" id="SSF111126">
    <property type="entry name" value="Ligand-binding domain in the NO signalling and Golgi transport"/>
    <property type="match status" value="1"/>
</dbReference>
<dbReference type="PANTHER" id="PTHR13048">
    <property type="entry name" value="TRAFFICKING PROTEIN PARTICLE COMPLEX SUBUNIT 3"/>
    <property type="match status" value="1"/>
</dbReference>
<evidence type="ECO:0000256" key="3">
    <source>
        <dbReference type="ARBA" id="ARBA00006218"/>
    </source>
</evidence>
<dbReference type="CDD" id="cd14942">
    <property type="entry name" value="TRAPPC3_bet3"/>
    <property type="match status" value="1"/>
</dbReference>
<evidence type="ECO:0000313" key="9">
    <source>
        <dbReference type="EMBL" id="KAK8148589.1"/>
    </source>
</evidence>
<comment type="similarity">
    <text evidence="3">Belongs to the TRAPP small subunits family. BET3 subfamily.</text>
</comment>
<evidence type="ECO:0000256" key="4">
    <source>
        <dbReference type="ARBA" id="ARBA00022448"/>
    </source>
</evidence>
<evidence type="ECO:0000256" key="7">
    <source>
        <dbReference type="ARBA" id="ARBA00023034"/>
    </source>
</evidence>
<dbReference type="EMBL" id="JAAHCF010000082">
    <property type="protein sequence ID" value="KAK8148589.1"/>
    <property type="molecule type" value="Genomic_DNA"/>
</dbReference>
<reference evidence="9 10" key="1">
    <citation type="submission" date="2020-02" db="EMBL/GenBank/DDBJ databases">
        <title>Comparative genomics of the hypocrealean fungal genus Beauvera.</title>
        <authorList>
            <person name="Showalter D.N."/>
            <person name="Bushley K.E."/>
            <person name="Rehner S.A."/>
        </authorList>
    </citation>
    <scope>NUCLEOTIDE SEQUENCE [LARGE SCALE GENOMIC DNA]</scope>
    <source>
        <strain evidence="9 10">ARSEF4384</strain>
    </source>
</reference>
<dbReference type="Pfam" id="PF04051">
    <property type="entry name" value="TRAPP"/>
    <property type="match status" value="1"/>
</dbReference>
<comment type="caution">
    <text evidence="9">The sequence shown here is derived from an EMBL/GenBank/DDBJ whole genome shotgun (WGS) entry which is preliminary data.</text>
</comment>
<keyword evidence="5" id="KW-0256">Endoplasmic reticulum</keyword>
<keyword evidence="4" id="KW-0813">Transport</keyword>
<evidence type="ECO:0000256" key="2">
    <source>
        <dbReference type="ARBA" id="ARBA00004240"/>
    </source>
</evidence>
<protein>
    <submittedName>
        <fullName evidence="9">Transport protein particle 22 kDa subunit</fullName>
    </submittedName>
</protein>
<dbReference type="GO" id="GO:0005783">
    <property type="term" value="C:endoplasmic reticulum"/>
    <property type="evidence" value="ECO:0007669"/>
    <property type="project" value="UniProtKB-SubCell"/>
</dbReference>
<accession>A0AAW0S1Z3</accession>
<comment type="subcellular location">
    <subcellularLocation>
        <location evidence="2">Endoplasmic reticulum</location>
    </subcellularLocation>
    <subcellularLocation>
        <location evidence="1">Golgi apparatus</location>
        <location evidence="1">cis-Golgi network</location>
    </subcellularLocation>
</comment>
<keyword evidence="7" id="KW-0333">Golgi apparatus</keyword>
<evidence type="ECO:0000256" key="6">
    <source>
        <dbReference type="ARBA" id="ARBA00022892"/>
    </source>
</evidence>
<dbReference type="GO" id="GO:0016236">
    <property type="term" value="P:macroautophagy"/>
    <property type="evidence" value="ECO:0007669"/>
    <property type="project" value="UniProtKB-ARBA"/>
</dbReference>